<sequence length="77" mass="9382">MGAQIQMVISLYKQFASALRKEDEKSVQWWRRLFFWRENEIALKKPRWWWEVAGLSRRWTREVSASDNAFELIIPLP</sequence>
<comment type="caution">
    <text evidence="1">The sequence shown here is derived from an EMBL/GenBank/DDBJ whole genome shotgun (WGS) entry which is preliminary data.</text>
</comment>
<name>A0AAD3XGL5_NEPGR</name>
<gene>
    <name evidence="1" type="ORF">Nepgr_005440</name>
</gene>
<keyword evidence="2" id="KW-1185">Reference proteome</keyword>
<organism evidence="1 2">
    <name type="scientific">Nepenthes gracilis</name>
    <name type="common">Slender pitcher plant</name>
    <dbReference type="NCBI Taxonomy" id="150966"/>
    <lineage>
        <taxon>Eukaryota</taxon>
        <taxon>Viridiplantae</taxon>
        <taxon>Streptophyta</taxon>
        <taxon>Embryophyta</taxon>
        <taxon>Tracheophyta</taxon>
        <taxon>Spermatophyta</taxon>
        <taxon>Magnoliopsida</taxon>
        <taxon>eudicotyledons</taxon>
        <taxon>Gunneridae</taxon>
        <taxon>Pentapetalae</taxon>
        <taxon>Caryophyllales</taxon>
        <taxon>Nepenthaceae</taxon>
        <taxon>Nepenthes</taxon>
    </lineage>
</organism>
<dbReference type="Proteomes" id="UP001279734">
    <property type="component" value="Unassembled WGS sequence"/>
</dbReference>
<protein>
    <submittedName>
        <fullName evidence="1">Uncharacterized protein</fullName>
    </submittedName>
</protein>
<reference evidence="1" key="1">
    <citation type="submission" date="2023-05" db="EMBL/GenBank/DDBJ databases">
        <title>Nepenthes gracilis genome sequencing.</title>
        <authorList>
            <person name="Fukushima K."/>
        </authorList>
    </citation>
    <scope>NUCLEOTIDE SEQUENCE</scope>
    <source>
        <strain evidence="1">SING2019-196</strain>
    </source>
</reference>
<dbReference type="AlphaFoldDB" id="A0AAD3XGL5"/>
<evidence type="ECO:0000313" key="1">
    <source>
        <dbReference type="EMBL" id="GMH03601.1"/>
    </source>
</evidence>
<proteinExistence type="predicted"/>
<accession>A0AAD3XGL5</accession>
<evidence type="ECO:0000313" key="2">
    <source>
        <dbReference type="Proteomes" id="UP001279734"/>
    </source>
</evidence>
<dbReference type="EMBL" id="BSYO01000004">
    <property type="protein sequence ID" value="GMH03601.1"/>
    <property type="molecule type" value="Genomic_DNA"/>
</dbReference>